<evidence type="ECO:0000259" key="5">
    <source>
        <dbReference type="Pfam" id="PF03537"/>
    </source>
</evidence>
<sequence length="442" mass="47275">MRSILSISLALGALYQQTSVVAIPLERRFEVQERHWGGHRHRKGHGHGNPQSTLTTLPSAVETANSTGTVIVPLSSATGAARGTVATKPKSKGDNNDEDEDDDEDDDDDDEDDEDDDEDDEGDEDENAAPTSKAGKAPVPTKTGGKAPVPTKIATGAPLPTKIATGAPLPTKIATGAPVPASSAAGAPVPTSTAAVPAAGSIWKPAAGTTWQIQITNAVTDVNMPVDVYDIDLFDNKDSGVIQKLQANGKKVICYFSAGSFEDWRPDQSSFAEADKGSDLDGWPGERWLNTNSPNVRKIMSARLDLAKTAGCDAVDPDNVDVYENKNGINIKFEDSISYMQWLSDEAHSRGMAIGLKNGGDMVKSLLSSVEFQVNEQCVEMNECELFVPFVKANKPVFHIEYPSGSSLTNSKVVSQFCVEKASNNFSTVLKDLDLDSKVQFC</sequence>
<protein>
    <recommendedName>
        <fullName evidence="2">alpha-galactosidase</fullName>
        <ecNumber evidence="2">3.2.1.22</ecNumber>
    </recommendedName>
</protein>
<evidence type="ECO:0000313" key="6">
    <source>
        <dbReference type="EMBL" id="RDL31961.1"/>
    </source>
</evidence>
<accession>A0A370TCK4</accession>
<dbReference type="InterPro" id="IPR017853">
    <property type="entry name" value="GH"/>
</dbReference>
<dbReference type="STRING" id="2656787.A0A370TCK4"/>
<organism evidence="6 7">
    <name type="scientific">Venustampulla echinocandica</name>
    <dbReference type="NCBI Taxonomy" id="2656787"/>
    <lineage>
        <taxon>Eukaryota</taxon>
        <taxon>Fungi</taxon>
        <taxon>Dikarya</taxon>
        <taxon>Ascomycota</taxon>
        <taxon>Pezizomycotina</taxon>
        <taxon>Leotiomycetes</taxon>
        <taxon>Helotiales</taxon>
        <taxon>Pleuroascaceae</taxon>
        <taxon>Venustampulla</taxon>
    </lineage>
</organism>
<keyword evidence="4" id="KW-0732">Signal</keyword>
<dbReference type="OrthoDB" id="2108802at2759"/>
<dbReference type="InterPro" id="IPR013785">
    <property type="entry name" value="Aldolase_TIM"/>
</dbReference>
<evidence type="ECO:0000256" key="3">
    <source>
        <dbReference type="SAM" id="MobiDB-lite"/>
    </source>
</evidence>
<keyword evidence="7" id="KW-1185">Reference proteome</keyword>
<dbReference type="SUPFAM" id="SSF51445">
    <property type="entry name" value="(Trans)glycosidases"/>
    <property type="match status" value="1"/>
</dbReference>
<dbReference type="Pfam" id="PF03537">
    <property type="entry name" value="Glyco_hydro_114"/>
    <property type="match status" value="1"/>
</dbReference>
<feature type="signal peptide" evidence="4">
    <location>
        <begin position="1"/>
        <end position="22"/>
    </location>
</feature>
<evidence type="ECO:0000256" key="1">
    <source>
        <dbReference type="ARBA" id="ARBA00001255"/>
    </source>
</evidence>
<dbReference type="InterPro" id="IPR004352">
    <property type="entry name" value="GH114_TIM-barrel"/>
</dbReference>
<feature type="compositionally biased region" description="Basic residues" evidence="3">
    <location>
        <begin position="37"/>
        <end position="46"/>
    </location>
</feature>
<dbReference type="GO" id="GO:0004557">
    <property type="term" value="F:alpha-galactosidase activity"/>
    <property type="evidence" value="ECO:0007669"/>
    <property type="project" value="UniProtKB-EC"/>
</dbReference>
<feature type="chain" id="PRO_5016786232" description="alpha-galactosidase" evidence="4">
    <location>
        <begin position="23"/>
        <end position="442"/>
    </location>
</feature>
<dbReference type="Proteomes" id="UP000254866">
    <property type="component" value="Unassembled WGS sequence"/>
</dbReference>
<gene>
    <name evidence="6" type="ORF">BP5553_09363</name>
</gene>
<dbReference type="EMBL" id="NPIC01000011">
    <property type="protein sequence ID" value="RDL31961.1"/>
    <property type="molecule type" value="Genomic_DNA"/>
</dbReference>
<dbReference type="GeneID" id="43602212"/>
<evidence type="ECO:0000256" key="4">
    <source>
        <dbReference type="SAM" id="SignalP"/>
    </source>
</evidence>
<reference evidence="6 7" key="1">
    <citation type="journal article" date="2018" name="IMA Fungus">
        <title>IMA Genome-F 9: Draft genome sequence of Annulohypoxylon stygium, Aspergillus mulundensis, Berkeleyomyces basicola (syn. Thielaviopsis basicola), Ceratocystis smalleyi, two Cercospora beticola strains, Coleophoma cylindrospora, Fusarium fracticaudum, Phialophora cf. hyalina, and Morchella septimelata.</title>
        <authorList>
            <person name="Wingfield B.D."/>
            <person name="Bills G.F."/>
            <person name="Dong Y."/>
            <person name="Huang W."/>
            <person name="Nel W.J."/>
            <person name="Swalarsk-Parry B.S."/>
            <person name="Vaghefi N."/>
            <person name="Wilken P.M."/>
            <person name="An Z."/>
            <person name="de Beer Z.W."/>
            <person name="De Vos L."/>
            <person name="Chen L."/>
            <person name="Duong T.A."/>
            <person name="Gao Y."/>
            <person name="Hammerbacher A."/>
            <person name="Kikkert J.R."/>
            <person name="Li Y."/>
            <person name="Li H."/>
            <person name="Li K."/>
            <person name="Li Q."/>
            <person name="Liu X."/>
            <person name="Ma X."/>
            <person name="Naidoo K."/>
            <person name="Pethybridge S.J."/>
            <person name="Sun J."/>
            <person name="Steenkamp E.T."/>
            <person name="van der Nest M.A."/>
            <person name="van Wyk S."/>
            <person name="Wingfield M.J."/>
            <person name="Xiong C."/>
            <person name="Yue Q."/>
            <person name="Zhang X."/>
        </authorList>
    </citation>
    <scope>NUCLEOTIDE SEQUENCE [LARGE SCALE GENOMIC DNA]</scope>
    <source>
        <strain evidence="6 7">BP 5553</strain>
    </source>
</reference>
<evidence type="ECO:0000256" key="2">
    <source>
        <dbReference type="ARBA" id="ARBA00012755"/>
    </source>
</evidence>
<name>A0A370TCK4_9HELO</name>
<proteinExistence type="predicted"/>
<feature type="region of interest" description="Disordered" evidence="3">
    <location>
        <begin position="80"/>
        <end position="161"/>
    </location>
</feature>
<dbReference type="EC" id="3.2.1.22" evidence="2"/>
<dbReference type="PANTHER" id="PTHR35273:SF2">
    <property type="entry name" value="ALPHA-GALACTOSIDASE"/>
    <property type="match status" value="1"/>
</dbReference>
<feature type="domain" description="Glycoside-hydrolase family GH114 TIM-barrel" evidence="5">
    <location>
        <begin position="210"/>
        <end position="437"/>
    </location>
</feature>
<feature type="region of interest" description="Disordered" evidence="3">
    <location>
        <begin position="36"/>
        <end position="55"/>
    </location>
</feature>
<dbReference type="PANTHER" id="PTHR35273">
    <property type="entry name" value="ALPHA-1,4 POLYGALACTOSAMINIDASE, PUTATIVE (AFU_ORTHOLOGUE AFUA_3G07890)-RELATED"/>
    <property type="match status" value="1"/>
</dbReference>
<evidence type="ECO:0000313" key="7">
    <source>
        <dbReference type="Proteomes" id="UP000254866"/>
    </source>
</evidence>
<comment type="caution">
    <text evidence="6">The sequence shown here is derived from an EMBL/GenBank/DDBJ whole genome shotgun (WGS) entry which is preliminary data.</text>
</comment>
<feature type="compositionally biased region" description="Acidic residues" evidence="3">
    <location>
        <begin position="96"/>
        <end position="127"/>
    </location>
</feature>
<dbReference type="Gene3D" id="3.20.20.70">
    <property type="entry name" value="Aldolase class I"/>
    <property type="match status" value="1"/>
</dbReference>
<comment type="catalytic activity">
    <reaction evidence="1">
        <text>Hydrolysis of terminal, non-reducing alpha-D-galactose residues in alpha-D-galactosides, including galactose oligosaccharides, galactomannans and galactolipids.</text>
        <dbReference type="EC" id="3.2.1.22"/>
    </reaction>
</comment>
<dbReference type="RefSeq" id="XP_031865893.1">
    <property type="nucleotide sequence ID" value="XM_032017986.1"/>
</dbReference>
<dbReference type="AlphaFoldDB" id="A0A370TCK4"/>